<comment type="subcellular location">
    <subcellularLocation>
        <location evidence="1">Mitochondrion outer membrane</location>
        <topology evidence="1">Multi-pass membrane protein</topology>
    </subcellularLocation>
</comment>
<dbReference type="InterPro" id="IPR023614">
    <property type="entry name" value="Porin_dom_sf"/>
</dbReference>
<comment type="similarity">
    <text evidence="2">Belongs to the Tom40 family.</text>
</comment>
<evidence type="ECO:0000256" key="8">
    <source>
        <dbReference type="ARBA" id="ARBA00023128"/>
    </source>
</evidence>
<evidence type="ECO:0000256" key="9">
    <source>
        <dbReference type="ARBA" id="ARBA00023136"/>
    </source>
</evidence>
<keyword evidence="8" id="KW-0496">Mitochondrion</keyword>
<dbReference type="CDD" id="cd07305">
    <property type="entry name" value="Porin3_Tom40"/>
    <property type="match status" value="1"/>
</dbReference>
<evidence type="ECO:0000256" key="10">
    <source>
        <dbReference type="SAM" id="SignalP"/>
    </source>
</evidence>
<keyword evidence="9" id="KW-0472">Membrane</keyword>
<dbReference type="Proteomes" id="UP001235939">
    <property type="component" value="Chromosome 17"/>
</dbReference>
<keyword evidence="4" id="KW-1134">Transmembrane beta strand</keyword>
<dbReference type="EMBL" id="CP092879">
    <property type="protein sequence ID" value="UYV79183.1"/>
    <property type="molecule type" value="Genomic_DNA"/>
</dbReference>
<evidence type="ECO:0000256" key="3">
    <source>
        <dbReference type="ARBA" id="ARBA00022448"/>
    </source>
</evidence>
<evidence type="ECO:0000256" key="1">
    <source>
        <dbReference type="ARBA" id="ARBA00004374"/>
    </source>
</evidence>
<gene>
    <name evidence="11" type="ORF">LAZ67_17001383</name>
</gene>
<evidence type="ECO:0000313" key="11">
    <source>
        <dbReference type="EMBL" id="UYV79183.1"/>
    </source>
</evidence>
<sequence length="307" mass="33617">MYSVGRRTKRWPLCLFFNFLDVVAINSAVIYKAVNQDEVFPLPFEGIRFIVNKNLSSHFQVSHSLHMGPAVSGYKFMATYVGTKQVGPNESYPVLISDIDPDGNLNANVIHMLRPGLRSKFVTQILQGQWVASQITGEYHGSDFTAALALINPAAPSGMLLVAHYLQSVGPRLDLGGELACQPGGQTAIVSLAARYSGESYTVSGTLNSVSSHLCYYRSSGKNLQEHSPVLQLGAEVETNWMTNESVCSLGYQLEVPLTNTTFRGMLTSNWTVSAVMEKKLLPLPFTFALCASLNHLKNQCRLGCAF</sequence>
<keyword evidence="7" id="KW-0653">Protein transport</keyword>
<keyword evidence="12" id="KW-1185">Reference proteome</keyword>
<dbReference type="InterPro" id="IPR037930">
    <property type="entry name" value="Tom40"/>
</dbReference>
<dbReference type="PANTHER" id="PTHR10802">
    <property type="entry name" value="MITOCHONDRIAL IMPORT RECEPTOR SUBUNIT TOM40"/>
    <property type="match status" value="1"/>
</dbReference>
<evidence type="ECO:0000313" key="12">
    <source>
        <dbReference type="Proteomes" id="UP001235939"/>
    </source>
</evidence>
<protein>
    <submittedName>
        <fullName evidence="11">TOMM40L</fullName>
    </submittedName>
</protein>
<dbReference type="Gene3D" id="2.40.160.10">
    <property type="entry name" value="Porin"/>
    <property type="match status" value="1"/>
</dbReference>
<evidence type="ECO:0000256" key="2">
    <source>
        <dbReference type="ARBA" id="ARBA00010510"/>
    </source>
</evidence>
<evidence type="ECO:0000256" key="6">
    <source>
        <dbReference type="ARBA" id="ARBA00022787"/>
    </source>
</evidence>
<evidence type="ECO:0000256" key="4">
    <source>
        <dbReference type="ARBA" id="ARBA00022452"/>
    </source>
</evidence>
<feature type="chain" id="PRO_5045465443" evidence="10">
    <location>
        <begin position="25"/>
        <end position="307"/>
    </location>
</feature>
<keyword evidence="3" id="KW-0813">Transport</keyword>
<name>A0ABY6LH25_9ARAC</name>
<evidence type="ECO:0000256" key="7">
    <source>
        <dbReference type="ARBA" id="ARBA00022927"/>
    </source>
</evidence>
<proteinExistence type="inferred from homology"/>
<accession>A0ABY6LH25</accession>
<feature type="signal peptide" evidence="10">
    <location>
        <begin position="1"/>
        <end position="24"/>
    </location>
</feature>
<organism evidence="11 12">
    <name type="scientific">Cordylochernes scorpioides</name>
    <dbReference type="NCBI Taxonomy" id="51811"/>
    <lineage>
        <taxon>Eukaryota</taxon>
        <taxon>Metazoa</taxon>
        <taxon>Ecdysozoa</taxon>
        <taxon>Arthropoda</taxon>
        <taxon>Chelicerata</taxon>
        <taxon>Arachnida</taxon>
        <taxon>Pseudoscorpiones</taxon>
        <taxon>Cheliferoidea</taxon>
        <taxon>Chernetidae</taxon>
        <taxon>Cordylochernes</taxon>
    </lineage>
</organism>
<keyword evidence="6" id="KW-1000">Mitochondrion outer membrane</keyword>
<keyword evidence="5" id="KW-0812">Transmembrane</keyword>
<dbReference type="Pfam" id="PF01459">
    <property type="entry name" value="Porin_3"/>
    <property type="match status" value="1"/>
</dbReference>
<reference evidence="11 12" key="1">
    <citation type="submission" date="2022-01" db="EMBL/GenBank/DDBJ databases">
        <title>A chromosomal length assembly of Cordylochernes scorpioides.</title>
        <authorList>
            <person name="Zeh D."/>
            <person name="Zeh J."/>
        </authorList>
    </citation>
    <scope>NUCLEOTIDE SEQUENCE [LARGE SCALE GENOMIC DNA]</scope>
    <source>
        <strain evidence="11">IN4F17</strain>
        <tissue evidence="11">Whole Body</tissue>
    </source>
</reference>
<keyword evidence="10" id="KW-0732">Signal</keyword>
<dbReference type="InterPro" id="IPR027246">
    <property type="entry name" value="Porin_Euk/Tom40"/>
</dbReference>
<evidence type="ECO:0000256" key="5">
    <source>
        <dbReference type="ARBA" id="ARBA00022692"/>
    </source>
</evidence>
<feature type="non-terminal residue" evidence="11">
    <location>
        <position position="1"/>
    </location>
</feature>